<name>A0A6J5LB38_9CAUD</name>
<reference evidence="1" key="1">
    <citation type="submission" date="2020-04" db="EMBL/GenBank/DDBJ databases">
        <authorList>
            <person name="Chiriac C."/>
            <person name="Salcher M."/>
            <person name="Ghai R."/>
            <person name="Kavagutti S V."/>
        </authorList>
    </citation>
    <scope>NUCLEOTIDE SEQUENCE</scope>
</reference>
<dbReference type="EMBL" id="LR796237">
    <property type="protein sequence ID" value="CAB4130237.1"/>
    <property type="molecule type" value="Genomic_DNA"/>
</dbReference>
<gene>
    <name evidence="1" type="ORF">UFOVP116_338</name>
</gene>
<accession>A0A6J5LB38</accession>
<protein>
    <submittedName>
        <fullName evidence="1">Uncharacterized protein</fullName>
    </submittedName>
</protein>
<organism evidence="1">
    <name type="scientific">uncultured Caudovirales phage</name>
    <dbReference type="NCBI Taxonomy" id="2100421"/>
    <lineage>
        <taxon>Viruses</taxon>
        <taxon>Duplodnaviria</taxon>
        <taxon>Heunggongvirae</taxon>
        <taxon>Uroviricota</taxon>
        <taxon>Caudoviricetes</taxon>
        <taxon>Peduoviridae</taxon>
        <taxon>Maltschvirus</taxon>
        <taxon>Maltschvirus maltsch</taxon>
    </lineage>
</organism>
<proteinExistence type="predicted"/>
<sequence>MSNINPNNVDGTYPIAGQDNDSQGFRDNFTNIKNNLSFAKSELEDLAAKVLLKSPLIGTVLNNEMNDAGLSGAKIKDFGEVVSDHGIVTGLVVLDHTAGHYHTMTLNSDVMINFLNWPLAGSMGRIRVAIDVPSNQFILTLPDSVTTGLDSISGAASGKIQFLTPGVVIFEFTTSNGGLSVAINDLSRARLADLGNQTSVLNADVAVTSSTPTDLGLRFETVATTRYSFSALIPFQTYSNGDNSVVFTIGHAGGATCFCNVEIQEDTQFKTWTITASDDVAAASSQFGNSIRMCKINGVFTSGAAGTVNIRVASMRNMWIAKAGASMICTRLGAAS</sequence>
<evidence type="ECO:0000313" key="1">
    <source>
        <dbReference type="EMBL" id="CAB4130237.1"/>
    </source>
</evidence>